<protein>
    <recommendedName>
        <fullName evidence="3">Intraflagellar transport protein 57 homolog</fullName>
    </recommendedName>
</protein>
<proteinExistence type="inferred from homology"/>
<gene>
    <name evidence="7" type="ORF">CVLEPA_LOCUS3303</name>
</gene>
<comment type="caution">
    <text evidence="7">The sequence shown here is derived from an EMBL/GenBank/DDBJ whole genome shotgun (WGS) entry which is preliminary data.</text>
</comment>
<evidence type="ECO:0000256" key="6">
    <source>
        <dbReference type="SAM" id="Coils"/>
    </source>
</evidence>
<dbReference type="InterPro" id="IPR019530">
    <property type="entry name" value="Intra-flagellar_transport_57"/>
</dbReference>
<comment type="subcellular location">
    <subcellularLocation>
        <location evidence="1">Cell projection</location>
        <location evidence="1">Cilium</location>
    </subcellularLocation>
</comment>
<keyword evidence="8" id="KW-1185">Reference proteome</keyword>
<keyword evidence="5" id="KW-0966">Cell projection</keyword>
<keyword evidence="4" id="KW-0969">Cilium</keyword>
<evidence type="ECO:0000313" key="7">
    <source>
        <dbReference type="EMBL" id="CAK8673516.1"/>
    </source>
</evidence>
<sequence>MADARRGEDDERGPGEVYRMFDIMSDLIEKLKLLNYEEHFLKKNNIKSIARHYFAISTNPGEQFYVFTSLCAWLINVAGRPFDMPQEYDDPNATISNILDEVRRLGVGTDFPPSKLKTGSGEFVCYILDQLATCALESTQFYWNKPVYPEEEQNEDENIEVEDQGELKLDEVETEAVNAADDSDEEGGGAPFFDLGSSLSKTGKSFPKQSEIMHSTTNADDWKLEVERVTSSLKVTIRTDNKDWRNHTDQMHQYKVGIEKSLADAKPQLDKLQEEIKRTLEKIASREKYINNQLEQKVHEYRSAQDRLAEANEKYKKASGGATEYSRTLAELTEELEGVKLEMEERGNSMTDGAPLVKIKQTLSRLKTESIQMGIRIGVIEHVLMQARMRDKTSDINKSHLTPGHVDALDEDADKDIFIH</sequence>
<evidence type="ECO:0000313" key="8">
    <source>
        <dbReference type="Proteomes" id="UP001642483"/>
    </source>
</evidence>
<dbReference type="PANTHER" id="PTHR16011">
    <property type="entry name" value="IFT57/HIPPI"/>
    <property type="match status" value="1"/>
</dbReference>
<keyword evidence="6" id="KW-0175">Coiled coil</keyword>
<comment type="similarity">
    <text evidence="2">Belongs to the IFT57 family.</text>
</comment>
<dbReference type="Proteomes" id="UP001642483">
    <property type="component" value="Unassembled WGS sequence"/>
</dbReference>
<dbReference type="PANTHER" id="PTHR16011:SF0">
    <property type="entry name" value="INTRAFLAGELLAR TRANSPORT PROTEIN 57 HOMOLOG"/>
    <property type="match status" value="1"/>
</dbReference>
<reference evidence="7 8" key="1">
    <citation type="submission" date="2024-02" db="EMBL/GenBank/DDBJ databases">
        <authorList>
            <person name="Daric V."/>
            <person name="Darras S."/>
        </authorList>
    </citation>
    <scope>NUCLEOTIDE SEQUENCE [LARGE SCALE GENOMIC DNA]</scope>
</reference>
<organism evidence="7 8">
    <name type="scientific">Clavelina lepadiformis</name>
    <name type="common">Light-bulb sea squirt</name>
    <name type="synonym">Ascidia lepadiformis</name>
    <dbReference type="NCBI Taxonomy" id="159417"/>
    <lineage>
        <taxon>Eukaryota</taxon>
        <taxon>Metazoa</taxon>
        <taxon>Chordata</taxon>
        <taxon>Tunicata</taxon>
        <taxon>Ascidiacea</taxon>
        <taxon>Aplousobranchia</taxon>
        <taxon>Clavelinidae</taxon>
        <taxon>Clavelina</taxon>
    </lineage>
</organism>
<evidence type="ECO:0000256" key="3">
    <source>
        <dbReference type="ARBA" id="ARBA00020568"/>
    </source>
</evidence>
<name>A0ABP0F261_CLALP</name>
<accession>A0ABP0F261</accession>
<dbReference type="EMBL" id="CAWYQH010000002">
    <property type="protein sequence ID" value="CAK8673516.1"/>
    <property type="molecule type" value="Genomic_DNA"/>
</dbReference>
<evidence type="ECO:0000256" key="2">
    <source>
        <dbReference type="ARBA" id="ARBA00009415"/>
    </source>
</evidence>
<evidence type="ECO:0000256" key="1">
    <source>
        <dbReference type="ARBA" id="ARBA00004138"/>
    </source>
</evidence>
<feature type="coiled-coil region" evidence="6">
    <location>
        <begin position="262"/>
        <end position="349"/>
    </location>
</feature>
<evidence type="ECO:0000256" key="4">
    <source>
        <dbReference type="ARBA" id="ARBA00023069"/>
    </source>
</evidence>
<dbReference type="Pfam" id="PF10498">
    <property type="entry name" value="IFT57"/>
    <property type="match status" value="1"/>
</dbReference>
<evidence type="ECO:0000256" key="5">
    <source>
        <dbReference type="ARBA" id="ARBA00023273"/>
    </source>
</evidence>